<keyword evidence="2" id="KW-1185">Reference proteome</keyword>
<organism evidence="1 2">
    <name type="scientific">Clostridium amylolyticum</name>
    <dbReference type="NCBI Taxonomy" id="1121298"/>
    <lineage>
        <taxon>Bacteria</taxon>
        <taxon>Bacillati</taxon>
        <taxon>Bacillota</taxon>
        <taxon>Clostridia</taxon>
        <taxon>Eubacteriales</taxon>
        <taxon>Clostridiaceae</taxon>
        <taxon>Clostridium</taxon>
    </lineage>
</organism>
<proteinExistence type="predicted"/>
<evidence type="ECO:0000313" key="1">
    <source>
        <dbReference type="EMBL" id="SHI90346.1"/>
    </source>
</evidence>
<dbReference type="AlphaFoldDB" id="A0A1M6EY71"/>
<gene>
    <name evidence="1" type="ORF">SAMN05444401_1739</name>
</gene>
<accession>A0A1M6EY71</accession>
<reference evidence="1 2" key="1">
    <citation type="submission" date="2016-11" db="EMBL/GenBank/DDBJ databases">
        <authorList>
            <person name="Jaros S."/>
            <person name="Januszkiewicz K."/>
            <person name="Wedrychowicz H."/>
        </authorList>
    </citation>
    <scope>NUCLEOTIDE SEQUENCE [LARGE SCALE GENOMIC DNA]</scope>
    <source>
        <strain evidence="1 2">DSM 21864</strain>
    </source>
</reference>
<dbReference type="Proteomes" id="UP000184080">
    <property type="component" value="Unassembled WGS sequence"/>
</dbReference>
<dbReference type="RefSeq" id="WP_073005572.1">
    <property type="nucleotide sequence ID" value="NZ_FQZO01000002.1"/>
</dbReference>
<dbReference type="STRING" id="1121298.SAMN05444401_1739"/>
<name>A0A1M6EY71_9CLOT</name>
<dbReference type="OrthoDB" id="2051788at2"/>
<protein>
    <submittedName>
        <fullName evidence="1">Uncharacterized protein</fullName>
    </submittedName>
</protein>
<sequence length="91" mass="10550">MRIYKTQNQKDKLFFTNYKRLDEEIVFNEIVDILKSNPSVSIGNKIVGPSEDIYSCNILKEEFELVLDIDYGGYIQSNSEKALNLLENILN</sequence>
<dbReference type="EMBL" id="FQZO01000002">
    <property type="protein sequence ID" value="SHI90346.1"/>
    <property type="molecule type" value="Genomic_DNA"/>
</dbReference>
<evidence type="ECO:0000313" key="2">
    <source>
        <dbReference type="Proteomes" id="UP000184080"/>
    </source>
</evidence>